<dbReference type="Pfam" id="PF10615">
    <property type="entry name" value="DUF2470"/>
    <property type="match status" value="1"/>
</dbReference>
<accession>A0ABX8C8N6</accession>
<evidence type="ECO:0000313" key="3">
    <source>
        <dbReference type="Proteomes" id="UP000678016"/>
    </source>
</evidence>
<evidence type="ECO:0000259" key="1">
    <source>
        <dbReference type="Pfam" id="PF10615"/>
    </source>
</evidence>
<sequence length="254" mass="26938">MNAPVPPPADRARSTLARGGPVTVAAASDRLGEAGTVHLEDAPCHVHADGAVSLLLPDGHPLTATRSEGPVVMAEFTDLSPVLMRDRVRAVLWVSGAVEALEHADARARAARLPEAATDDGLLEIGHGLTMVVLRTALVVQSDHDGAHVLGPAELAAARPDPFCLWEAPWLRHLDEDHADLVGDLLAAAPGAARGGRPRPLGVDRLGLRLRVETVRGYRDVHLPFTRPARTPDDVAVQVHRLAGHPVPQGYDRG</sequence>
<dbReference type="RefSeq" id="WP_212641836.1">
    <property type="nucleotide sequence ID" value="NZ_CP074132.1"/>
</dbReference>
<gene>
    <name evidence="2" type="ORF">KGD83_27695</name>
</gene>
<keyword evidence="3" id="KW-1185">Reference proteome</keyword>
<dbReference type="EMBL" id="CP074132">
    <property type="protein sequence ID" value="QUX28928.1"/>
    <property type="molecule type" value="Genomic_DNA"/>
</dbReference>
<reference evidence="3" key="1">
    <citation type="submission" date="2021-05" db="EMBL/GenBank/DDBJ databases">
        <title>Direct Submission.</title>
        <authorList>
            <person name="Li K."/>
            <person name="Gao J."/>
        </authorList>
    </citation>
    <scope>NUCLEOTIDE SEQUENCE [LARGE SCALE GENOMIC DNA]</scope>
    <source>
        <strain evidence="3">HDS12</strain>
    </source>
</reference>
<organism evidence="2 3">
    <name type="scientific">Nocardiopsis akebiae</name>
    <dbReference type="NCBI Taxonomy" id="2831968"/>
    <lineage>
        <taxon>Bacteria</taxon>
        <taxon>Bacillati</taxon>
        <taxon>Actinomycetota</taxon>
        <taxon>Actinomycetes</taxon>
        <taxon>Streptosporangiales</taxon>
        <taxon>Nocardiopsidaceae</taxon>
        <taxon>Nocardiopsis</taxon>
    </lineage>
</organism>
<name>A0ABX8C8N6_9ACTN</name>
<protein>
    <submittedName>
        <fullName evidence="2">DUF2470 domain-containing protein</fullName>
    </submittedName>
</protein>
<dbReference type="Gene3D" id="3.20.180.10">
    <property type="entry name" value="PNP-oxidase-like"/>
    <property type="match status" value="1"/>
</dbReference>
<proteinExistence type="predicted"/>
<dbReference type="InterPro" id="IPR037119">
    <property type="entry name" value="Haem_oxidase_HugZ-like_sf"/>
</dbReference>
<dbReference type="Proteomes" id="UP000678016">
    <property type="component" value="Chromosome"/>
</dbReference>
<evidence type="ECO:0000313" key="2">
    <source>
        <dbReference type="EMBL" id="QUX28928.1"/>
    </source>
</evidence>
<dbReference type="SUPFAM" id="SSF50475">
    <property type="entry name" value="FMN-binding split barrel"/>
    <property type="match status" value="1"/>
</dbReference>
<feature type="domain" description="DUF2470" evidence="1">
    <location>
        <begin position="167"/>
        <end position="239"/>
    </location>
</feature>
<dbReference type="InterPro" id="IPR019595">
    <property type="entry name" value="DUF2470"/>
</dbReference>